<proteinExistence type="predicted"/>
<dbReference type="EMBL" id="JABCLB010002212">
    <property type="protein sequence ID" value="NMU85409.1"/>
    <property type="molecule type" value="Genomic_DNA"/>
</dbReference>
<protein>
    <submittedName>
        <fullName evidence="2">GNAT family N-acetyltransferase</fullName>
    </submittedName>
</protein>
<gene>
    <name evidence="2" type="ORF">HKB16_21395</name>
</gene>
<reference evidence="2 3" key="1">
    <citation type="submission" date="2020-04" db="EMBL/GenBank/DDBJ databases">
        <title>Whole-genome sequencing of Vibrio spp. from China reveals different genetic environments of blaCTX-M-14 among diverse lineages.</title>
        <authorList>
            <person name="Zheng Z."/>
            <person name="Ye L."/>
            <person name="Chen S."/>
        </authorList>
    </citation>
    <scope>NUCLEOTIDE SEQUENCE [LARGE SCALE GENOMIC DNA]</scope>
    <source>
        <strain evidence="2 3">Vb0551</strain>
    </source>
</reference>
<dbReference type="GO" id="GO:0016747">
    <property type="term" value="F:acyltransferase activity, transferring groups other than amino-acyl groups"/>
    <property type="evidence" value="ECO:0007669"/>
    <property type="project" value="InterPro"/>
</dbReference>
<accession>A0A7Y0SKY8</accession>
<name>A0A7Y0SKY8_VIBPH</name>
<dbReference type="RefSeq" id="WP_025502427.1">
    <property type="nucleotide sequence ID" value="NZ_CP041202.1"/>
</dbReference>
<comment type="caution">
    <text evidence="2">The sequence shown here is derived from an EMBL/GenBank/DDBJ whole genome shotgun (WGS) entry which is preliminary data.</text>
</comment>
<dbReference type="Proteomes" id="UP000518904">
    <property type="component" value="Unassembled WGS sequence"/>
</dbReference>
<dbReference type="InterPro" id="IPR000182">
    <property type="entry name" value="GNAT_dom"/>
</dbReference>
<dbReference type="PROSITE" id="PS51186">
    <property type="entry name" value="GNAT"/>
    <property type="match status" value="1"/>
</dbReference>
<keyword evidence="2" id="KW-0808">Transferase</keyword>
<dbReference type="Pfam" id="PF13508">
    <property type="entry name" value="Acetyltransf_7"/>
    <property type="match status" value="1"/>
</dbReference>
<evidence type="ECO:0000313" key="2">
    <source>
        <dbReference type="EMBL" id="NMU85409.1"/>
    </source>
</evidence>
<sequence>MDSIDKSWLSRLGVSHFDENYIFSGCELWKRGGEEDLAFLYASENLTLISCSDEVREHLEKTKLQSLHEYVKNVDPQGLEVYIDDIDYYLFGSMRDFKSVVQIHELELDANRELLEQFIAEFDDADVLKADFSLDSDYFYMAYLHGEPVGIIASYCGVEPFESLSILVKPHCRQGGVGKALTSKWVNEVSARGRVARYRTNRDNVASRHLCESLGFVAHSNIQILAKL</sequence>
<evidence type="ECO:0000313" key="3">
    <source>
        <dbReference type="Proteomes" id="UP000518904"/>
    </source>
</evidence>
<dbReference type="Gene3D" id="3.40.630.30">
    <property type="match status" value="1"/>
</dbReference>
<organism evidence="2 3">
    <name type="scientific">Vibrio parahaemolyticus</name>
    <dbReference type="NCBI Taxonomy" id="670"/>
    <lineage>
        <taxon>Bacteria</taxon>
        <taxon>Pseudomonadati</taxon>
        <taxon>Pseudomonadota</taxon>
        <taxon>Gammaproteobacteria</taxon>
        <taxon>Vibrionales</taxon>
        <taxon>Vibrionaceae</taxon>
        <taxon>Vibrio</taxon>
    </lineage>
</organism>
<evidence type="ECO:0000259" key="1">
    <source>
        <dbReference type="PROSITE" id="PS51186"/>
    </source>
</evidence>
<feature type="domain" description="N-acetyltransferase" evidence="1">
    <location>
        <begin position="101"/>
        <end position="228"/>
    </location>
</feature>
<dbReference type="SUPFAM" id="SSF55729">
    <property type="entry name" value="Acyl-CoA N-acyltransferases (Nat)"/>
    <property type="match status" value="1"/>
</dbReference>
<dbReference type="InterPro" id="IPR016181">
    <property type="entry name" value="Acyl_CoA_acyltransferase"/>
</dbReference>
<dbReference type="AlphaFoldDB" id="A0A7Y0SKY8"/>